<dbReference type="Pfam" id="PF00520">
    <property type="entry name" value="Ion_trans"/>
    <property type="match status" value="1"/>
</dbReference>
<proteinExistence type="predicted"/>
<reference evidence="7" key="1">
    <citation type="submission" date="2020-03" db="EMBL/GenBank/DDBJ databases">
        <title>Intra-Species Differences in Population Size shape Life History and Genome Evolution.</title>
        <authorList>
            <person name="Willemsen D."/>
            <person name="Cui R."/>
            <person name="Valenzano D.R."/>
        </authorList>
    </citation>
    <scope>NUCLEOTIDE SEQUENCE</scope>
    <source>
        <strain evidence="7">GRZ</strain>
        <tissue evidence="7">Whole</tissue>
    </source>
</reference>
<evidence type="ECO:0000256" key="2">
    <source>
        <dbReference type="ARBA" id="ARBA00022692"/>
    </source>
</evidence>
<dbReference type="GO" id="GO:0001518">
    <property type="term" value="C:voltage-gated sodium channel complex"/>
    <property type="evidence" value="ECO:0007669"/>
    <property type="project" value="TreeGrafter"/>
</dbReference>
<evidence type="ECO:0000256" key="4">
    <source>
        <dbReference type="ARBA" id="ARBA00023136"/>
    </source>
</evidence>
<dbReference type="Gene3D" id="1.10.287.70">
    <property type="match status" value="1"/>
</dbReference>
<keyword evidence="3 5" id="KW-1133">Transmembrane helix</keyword>
<evidence type="ECO:0000256" key="5">
    <source>
        <dbReference type="SAM" id="Phobius"/>
    </source>
</evidence>
<organism evidence="7 8">
    <name type="scientific">Nothobranchius furzeri</name>
    <name type="common">Turquoise killifish</name>
    <dbReference type="NCBI Taxonomy" id="105023"/>
    <lineage>
        <taxon>Eukaryota</taxon>
        <taxon>Metazoa</taxon>
        <taxon>Chordata</taxon>
        <taxon>Craniata</taxon>
        <taxon>Vertebrata</taxon>
        <taxon>Euteleostomi</taxon>
        <taxon>Actinopterygii</taxon>
        <taxon>Neopterygii</taxon>
        <taxon>Teleostei</taxon>
        <taxon>Neoteleostei</taxon>
        <taxon>Acanthomorphata</taxon>
        <taxon>Ovalentaria</taxon>
        <taxon>Atherinomorphae</taxon>
        <taxon>Cyprinodontiformes</taxon>
        <taxon>Nothobranchiidae</taxon>
        <taxon>Nothobranchius</taxon>
    </lineage>
</organism>
<dbReference type="InterPro" id="IPR005821">
    <property type="entry name" value="Ion_trans_dom"/>
</dbReference>
<dbReference type="SUPFAM" id="SSF81324">
    <property type="entry name" value="Voltage-gated potassium channels"/>
    <property type="match status" value="1"/>
</dbReference>
<accession>A0A9D2YXU8</accession>
<dbReference type="Proteomes" id="UP000822369">
    <property type="component" value="Chromosome 2"/>
</dbReference>
<dbReference type="PANTHER" id="PTHR10037:SF62">
    <property type="entry name" value="SODIUM CHANNEL PROTEIN 60E"/>
    <property type="match status" value="1"/>
</dbReference>
<evidence type="ECO:0000256" key="3">
    <source>
        <dbReference type="ARBA" id="ARBA00022989"/>
    </source>
</evidence>
<gene>
    <name evidence="7" type="ORF">G4P62_000586</name>
</gene>
<evidence type="ECO:0000256" key="1">
    <source>
        <dbReference type="ARBA" id="ARBA00004141"/>
    </source>
</evidence>
<feature type="domain" description="Ion transport" evidence="6">
    <location>
        <begin position="128"/>
        <end position="200"/>
    </location>
</feature>
<dbReference type="InterPro" id="IPR027359">
    <property type="entry name" value="Volt_channel_dom_sf"/>
</dbReference>
<evidence type="ECO:0000313" key="7">
    <source>
        <dbReference type="EMBL" id="KAF7228621.1"/>
    </source>
</evidence>
<feature type="transmembrane region" description="Helical" evidence="5">
    <location>
        <begin position="29"/>
        <end position="56"/>
    </location>
</feature>
<dbReference type="AlphaFoldDB" id="A0A9D2YXU8"/>
<comment type="caution">
    <text evidence="7">The sequence shown here is derived from an EMBL/GenBank/DDBJ whole genome shotgun (WGS) entry which is preliminary data.</text>
</comment>
<dbReference type="Gene3D" id="1.20.120.350">
    <property type="entry name" value="Voltage-gated potassium channels. Chain C"/>
    <property type="match status" value="1"/>
</dbReference>
<evidence type="ECO:0000313" key="8">
    <source>
        <dbReference type="Proteomes" id="UP000822369"/>
    </source>
</evidence>
<protein>
    <submittedName>
        <fullName evidence="7">Voltage-dependent T-type calcium channel subunit alpha-1I-like</fullName>
    </submittedName>
</protein>
<dbReference type="EMBL" id="JAAVVJ010000002">
    <property type="protein sequence ID" value="KAF7228621.1"/>
    <property type="molecule type" value="Genomic_DNA"/>
</dbReference>
<keyword evidence="2 5" id="KW-0812">Transmembrane</keyword>
<name>A0A9D2YXU8_NOTFU</name>
<sequence length="201" mass="23311">MLTVYQVTTLEGWTTIMNYVMDVSSGASFVFFFILLGMVSFLAINTFQVIVAIHFVKADDDDEPERERGFFVDGLDLLYRMKLYLWEHRCVRLSTESDRWWSSQSRSRSFDPQSPNMEKIKCFLNSDLLEWILTLTIFANLIAMSIEHYGQPEALTTALDTCNCVFVGIYSLELVANVLLHRIEYFTDWRNLVDLTTIIIG</sequence>
<keyword evidence="4 5" id="KW-0472">Membrane</keyword>
<comment type="subcellular location">
    <subcellularLocation>
        <location evidence="1">Membrane</location>
        <topology evidence="1">Multi-pass membrane protein</topology>
    </subcellularLocation>
</comment>
<dbReference type="PANTHER" id="PTHR10037">
    <property type="entry name" value="VOLTAGE-GATED CATION CHANNEL CALCIUM AND SODIUM"/>
    <property type="match status" value="1"/>
</dbReference>
<dbReference type="InterPro" id="IPR043203">
    <property type="entry name" value="VGCC_Ca_Na"/>
</dbReference>
<evidence type="ECO:0000259" key="6">
    <source>
        <dbReference type="Pfam" id="PF00520"/>
    </source>
</evidence>
<dbReference type="GO" id="GO:0005248">
    <property type="term" value="F:voltage-gated sodium channel activity"/>
    <property type="evidence" value="ECO:0007669"/>
    <property type="project" value="TreeGrafter"/>
</dbReference>